<sequence>MRDLVTEAKDVATAAHEGQMDKAGSPYIGHPGRVAGHVTRHATAEDLEAAQAVAWLHDVVEDTPVTLDDLARQFPADVVAAVDAMTKRADEDRDAYYRRVRANRIARAVKQADLDDNTDPVRTARLDPVTRQRLAAKYDHARSVLSGS</sequence>
<organism evidence="1 2">
    <name type="scientific">Arthrobacter gengyunqii</name>
    <dbReference type="NCBI Taxonomy" id="2886940"/>
    <lineage>
        <taxon>Bacteria</taxon>
        <taxon>Bacillati</taxon>
        <taxon>Actinomycetota</taxon>
        <taxon>Actinomycetes</taxon>
        <taxon>Micrococcales</taxon>
        <taxon>Micrococcaceae</taxon>
        <taxon>Arthrobacter</taxon>
    </lineage>
</organism>
<evidence type="ECO:0000313" key="2">
    <source>
        <dbReference type="Proteomes" id="UP001139168"/>
    </source>
</evidence>
<dbReference type="PANTHER" id="PTHR46246:SF1">
    <property type="entry name" value="GUANOSINE-3',5'-BIS(DIPHOSPHATE) 3'-PYROPHOSPHOHYDROLASE MESH1"/>
    <property type="match status" value="1"/>
</dbReference>
<comment type="caution">
    <text evidence="1">The sequence shown here is derived from an EMBL/GenBank/DDBJ whole genome shotgun (WGS) entry which is preliminary data.</text>
</comment>
<reference evidence="1" key="1">
    <citation type="submission" date="2021-10" db="EMBL/GenBank/DDBJ databases">
        <title>Novel species in genus Arthrobacter.</title>
        <authorList>
            <person name="Liu Y."/>
        </authorList>
    </citation>
    <scope>NUCLEOTIDE SEQUENCE</scope>
    <source>
        <strain evidence="1">Zg-Y786</strain>
    </source>
</reference>
<evidence type="ECO:0000313" key="1">
    <source>
        <dbReference type="EMBL" id="MCC3266889.1"/>
    </source>
</evidence>
<dbReference type="RefSeq" id="WP_227891698.1">
    <property type="nucleotide sequence ID" value="NZ_JAJFZQ010000006.1"/>
</dbReference>
<dbReference type="Proteomes" id="UP001139168">
    <property type="component" value="Unassembled WGS sequence"/>
</dbReference>
<dbReference type="SUPFAM" id="SSF109604">
    <property type="entry name" value="HD-domain/PDEase-like"/>
    <property type="match status" value="1"/>
</dbReference>
<dbReference type="EMBL" id="JAJFZQ010000006">
    <property type="protein sequence ID" value="MCC3266889.1"/>
    <property type="molecule type" value="Genomic_DNA"/>
</dbReference>
<dbReference type="Pfam" id="PF13328">
    <property type="entry name" value="HD_4"/>
    <property type="match status" value="1"/>
</dbReference>
<dbReference type="InterPro" id="IPR052194">
    <property type="entry name" value="MESH1"/>
</dbReference>
<keyword evidence="2" id="KW-1185">Reference proteome</keyword>
<proteinExistence type="predicted"/>
<accession>A0ABS8GJM7</accession>
<dbReference type="PANTHER" id="PTHR46246">
    <property type="entry name" value="GUANOSINE-3',5'-BIS(DIPHOSPHATE) 3'-PYROPHOSPHOHYDROLASE MESH1"/>
    <property type="match status" value="1"/>
</dbReference>
<protein>
    <submittedName>
        <fullName evidence="1">HD domain-containing protein</fullName>
    </submittedName>
</protein>
<gene>
    <name evidence="1" type="ORF">LJ752_12660</name>
</gene>
<name>A0ABS8GJM7_9MICC</name>
<dbReference type="Gene3D" id="1.10.3210.10">
    <property type="entry name" value="Hypothetical protein af1432"/>
    <property type="match status" value="1"/>
</dbReference>